<sequence length="117" mass="12286">MCCKMSLQNKNAVLFGGCGGMGLAIGQALLKEGVQKLFVLDVTELSEANLSLLKESGTEAQILCKTCDISNRTELLQVLEGDVMDALGSVDILINSAGILDSEDPGKVIGVNLVTML</sequence>
<dbReference type="PRINTS" id="PR00081">
    <property type="entry name" value="GDHRDH"/>
</dbReference>
<dbReference type="EnsemblMetazoa" id="AFAF007809-RA">
    <property type="protein sequence ID" value="AFAF007809-PA"/>
    <property type="gene ID" value="AFAF007809"/>
</dbReference>
<dbReference type="GO" id="GO:0005737">
    <property type="term" value="C:cytoplasm"/>
    <property type="evidence" value="ECO:0007669"/>
    <property type="project" value="TreeGrafter"/>
</dbReference>
<keyword evidence="3" id="KW-0472">Membrane</keyword>
<dbReference type="SUPFAM" id="SSF51735">
    <property type="entry name" value="NAD(P)-binding Rossmann-fold domains"/>
    <property type="match status" value="1"/>
</dbReference>
<accession>A0A182QD74</accession>
<keyword evidence="5" id="KW-1185">Reference proteome</keyword>
<evidence type="ECO:0000256" key="2">
    <source>
        <dbReference type="ARBA" id="ARBA00023002"/>
    </source>
</evidence>
<proteinExistence type="inferred from homology"/>
<dbReference type="Gene3D" id="3.40.50.720">
    <property type="entry name" value="NAD(P)-binding Rossmann-like Domain"/>
    <property type="match status" value="1"/>
</dbReference>
<dbReference type="EMBL" id="AXCN02000559">
    <property type="status" value="NOT_ANNOTATED_CDS"/>
    <property type="molecule type" value="Genomic_DNA"/>
</dbReference>
<keyword evidence="2" id="KW-0560">Oxidoreductase</keyword>
<dbReference type="AlphaFoldDB" id="A0A182QD74"/>
<dbReference type="VEuPathDB" id="VectorBase:AFAF007809"/>
<reference evidence="5" key="1">
    <citation type="submission" date="2014-01" db="EMBL/GenBank/DDBJ databases">
        <title>The Genome Sequence of Anopheles farauti FAR1 (V2).</title>
        <authorList>
            <consortium name="The Broad Institute Genomics Platform"/>
            <person name="Neafsey D.E."/>
            <person name="Besansky N."/>
            <person name="Howell P."/>
            <person name="Walton C."/>
            <person name="Young S.K."/>
            <person name="Zeng Q."/>
            <person name="Gargeya S."/>
            <person name="Fitzgerald M."/>
            <person name="Haas B."/>
            <person name="Abouelleil A."/>
            <person name="Allen A.W."/>
            <person name="Alvarado L."/>
            <person name="Arachchi H.M."/>
            <person name="Berlin A.M."/>
            <person name="Chapman S.B."/>
            <person name="Gainer-Dewar J."/>
            <person name="Goldberg J."/>
            <person name="Griggs A."/>
            <person name="Gujja S."/>
            <person name="Hansen M."/>
            <person name="Howarth C."/>
            <person name="Imamovic A."/>
            <person name="Ireland A."/>
            <person name="Larimer J."/>
            <person name="McCowan C."/>
            <person name="Murphy C."/>
            <person name="Pearson M."/>
            <person name="Poon T.W."/>
            <person name="Priest M."/>
            <person name="Roberts A."/>
            <person name="Saif S."/>
            <person name="Shea T."/>
            <person name="Sisk P."/>
            <person name="Sykes S."/>
            <person name="Wortman J."/>
            <person name="Nusbaum C."/>
            <person name="Birren B."/>
        </authorList>
    </citation>
    <scope>NUCLEOTIDE SEQUENCE [LARGE SCALE GENOMIC DNA]</scope>
    <source>
        <strain evidence="5">FAR1</strain>
    </source>
</reference>
<keyword evidence="3" id="KW-0812">Transmembrane</keyword>
<reference evidence="4" key="2">
    <citation type="submission" date="2020-05" db="UniProtKB">
        <authorList>
            <consortium name="EnsemblMetazoa"/>
        </authorList>
    </citation>
    <scope>IDENTIFICATION</scope>
    <source>
        <strain evidence="4">FAR1</strain>
    </source>
</reference>
<name>A0A182QD74_9DIPT</name>
<evidence type="ECO:0000256" key="3">
    <source>
        <dbReference type="SAM" id="Phobius"/>
    </source>
</evidence>
<organism evidence="4 5">
    <name type="scientific">Anopheles farauti</name>
    <dbReference type="NCBI Taxonomy" id="69004"/>
    <lineage>
        <taxon>Eukaryota</taxon>
        <taxon>Metazoa</taxon>
        <taxon>Ecdysozoa</taxon>
        <taxon>Arthropoda</taxon>
        <taxon>Hexapoda</taxon>
        <taxon>Insecta</taxon>
        <taxon>Pterygota</taxon>
        <taxon>Neoptera</taxon>
        <taxon>Endopterygota</taxon>
        <taxon>Diptera</taxon>
        <taxon>Nematocera</taxon>
        <taxon>Culicoidea</taxon>
        <taxon>Culicidae</taxon>
        <taxon>Anophelinae</taxon>
        <taxon>Anopheles</taxon>
    </lineage>
</organism>
<feature type="transmembrane region" description="Helical" evidence="3">
    <location>
        <begin position="12"/>
        <end position="30"/>
    </location>
</feature>
<protein>
    <submittedName>
        <fullName evidence="4">Uncharacterized protein</fullName>
    </submittedName>
</protein>
<dbReference type="InterPro" id="IPR002347">
    <property type="entry name" value="SDR_fam"/>
</dbReference>
<dbReference type="STRING" id="69004.A0A182QD74"/>
<dbReference type="Pfam" id="PF00106">
    <property type="entry name" value="adh_short"/>
    <property type="match status" value="1"/>
</dbReference>
<evidence type="ECO:0000313" key="4">
    <source>
        <dbReference type="EnsemblMetazoa" id="AFAF007809-PA"/>
    </source>
</evidence>
<dbReference type="PANTHER" id="PTHR44229:SF8">
    <property type="entry name" value="ALCOHOL DEHYDROGENASE-RELATED"/>
    <property type="match status" value="1"/>
</dbReference>
<dbReference type="GO" id="GO:0016616">
    <property type="term" value="F:oxidoreductase activity, acting on the CH-OH group of donors, NAD or NADP as acceptor"/>
    <property type="evidence" value="ECO:0007669"/>
    <property type="project" value="TreeGrafter"/>
</dbReference>
<keyword evidence="3" id="KW-1133">Transmembrane helix</keyword>
<comment type="similarity">
    <text evidence="1">Belongs to the short-chain dehydrogenases/reductases (SDR) family.</text>
</comment>
<dbReference type="InterPro" id="IPR036291">
    <property type="entry name" value="NAD(P)-bd_dom_sf"/>
</dbReference>
<evidence type="ECO:0000256" key="1">
    <source>
        <dbReference type="ARBA" id="ARBA00006484"/>
    </source>
</evidence>
<dbReference type="Proteomes" id="UP000075886">
    <property type="component" value="Unassembled WGS sequence"/>
</dbReference>
<dbReference type="PANTHER" id="PTHR44229">
    <property type="entry name" value="15-HYDROXYPROSTAGLANDIN DEHYDROGENASE [NAD(+)]"/>
    <property type="match status" value="1"/>
</dbReference>
<evidence type="ECO:0000313" key="5">
    <source>
        <dbReference type="Proteomes" id="UP000075886"/>
    </source>
</evidence>